<dbReference type="AlphaFoldDB" id="A0A4U5R5N2"/>
<reference evidence="16" key="1">
    <citation type="submission" date="2018-10" db="EMBL/GenBank/DDBJ databases">
        <title>Population genomic analysis revealed the cold adaptation of white poplar.</title>
        <authorList>
            <person name="Liu Y.-J."/>
        </authorList>
    </citation>
    <scope>NUCLEOTIDE SEQUENCE [LARGE SCALE GENOMIC DNA]</scope>
    <source>
        <strain evidence="16">PAL-ZL1</strain>
    </source>
</reference>
<evidence type="ECO:0000256" key="11">
    <source>
        <dbReference type="ARBA" id="ARBA00047559"/>
    </source>
</evidence>
<comment type="subcellular location">
    <subcellularLocation>
        <location evidence="1">Nucleus</location>
    </subcellularLocation>
</comment>
<dbReference type="Gene3D" id="1.10.510.10">
    <property type="entry name" value="Transferase(Phosphotransferase) domain 1"/>
    <property type="match status" value="1"/>
</dbReference>
<dbReference type="PANTHER" id="PTHR48011">
    <property type="entry name" value="CCR4-NOT TRANSCRIPTIONAL COMPLEX SUBUNIT CAF120-RELATED"/>
    <property type="match status" value="1"/>
</dbReference>
<dbReference type="GO" id="GO:0009738">
    <property type="term" value="P:abscisic acid-activated signaling pathway"/>
    <property type="evidence" value="ECO:0007669"/>
    <property type="project" value="UniProtKB-KW"/>
</dbReference>
<dbReference type="EMBL" id="RCHU01000001">
    <property type="protein sequence ID" value="TKS18499.1"/>
    <property type="molecule type" value="Genomic_DNA"/>
</dbReference>
<evidence type="ECO:0000256" key="13">
    <source>
        <dbReference type="PROSITE-ProRule" id="PRU10141"/>
    </source>
</evidence>
<dbReference type="PROSITE" id="PS50011">
    <property type="entry name" value="PROTEIN_KINASE_DOM"/>
    <property type="match status" value="1"/>
</dbReference>
<evidence type="ECO:0000256" key="8">
    <source>
        <dbReference type="ARBA" id="ARBA00022777"/>
    </source>
</evidence>
<dbReference type="GO" id="GO:0005634">
    <property type="term" value="C:nucleus"/>
    <property type="evidence" value="ECO:0007669"/>
    <property type="project" value="UniProtKB-SubCell"/>
</dbReference>
<proteinExistence type="inferred from homology"/>
<evidence type="ECO:0000313" key="16">
    <source>
        <dbReference type="EMBL" id="TKS18499.1"/>
    </source>
</evidence>
<keyword evidence="10" id="KW-0539">Nucleus</keyword>
<accession>A0A4U5R5N2</accession>
<feature type="domain" description="Protein kinase" evidence="15">
    <location>
        <begin position="3"/>
        <end position="253"/>
    </location>
</feature>
<dbReference type="SMART" id="SM00220">
    <property type="entry name" value="S_TKc"/>
    <property type="match status" value="1"/>
</dbReference>
<organism evidence="16">
    <name type="scientific">Populus alba</name>
    <name type="common">White poplar</name>
    <dbReference type="NCBI Taxonomy" id="43335"/>
    <lineage>
        <taxon>Eukaryota</taxon>
        <taxon>Viridiplantae</taxon>
        <taxon>Streptophyta</taxon>
        <taxon>Embryophyta</taxon>
        <taxon>Tracheophyta</taxon>
        <taxon>Spermatophyta</taxon>
        <taxon>Magnoliopsida</taxon>
        <taxon>eudicotyledons</taxon>
        <taxon>Gunneridae</taxon>
        <taxon>Pentapetalae</taxon>
        <taxon>rosids</taxon>
        <taxon>fabids</taxon>
        <taxon>Malpighiales</taxon>
        <taxon>Salicaceae</taxon>
        <taxon>Saliceae</taxon>
        <taxon>Populus</taxon>
    </lineage>
</organism>
<keyword evidence="8 16" id="KW-0418">Kinase</keyword>
<dbReference type="Pfam" id="PF00069">
    <property type="entry name" value="Pkinase"/>
    <property type="match status" value="1"/>
</dbReference>
<keyword evidence="4" id="KW-0597">Phosphoprotein</keyword>
<evidence type="ECO:0000256" key="10">
    <source>
        <dbReference type="ARBA" id="ARBA00023242"/>
    </source>
</evidence>
<protein>
    <recommendedName>
        <fullName evidence="2">mitogen-activated protein kinase kinase kinase</fullName>
        <ecNumber evidence="2">2.7.11.25</ecNumber>
    </recommendedName>
</protein>
<dbReference type="InterPro" id="IPR052751">
    <property type="entry name" value="Plant_MAPKKK"/>
</dbReference>
<evidence type="ECO:0000256" key="7">
    <source>
        <dbReference type="ARBA" id="ARBA00022741"/>
    </source>
</evidence>
<dbReference type="PROSITE" id="PS00108">
    <property type="entry name" value="PROTEIN_KINASE_ST"/>
    <property type="match status" value="1"/>
</dbReference>
<dbReference type="FunFam" id="1.10.510.10:FF:000852">
    <property type="entry name" value="Mitogen-activated protein kinase kinase kinase 17"/>
    <property type="match status" value="1"/>
</dbReference>
<sequence length="353" mass="38608">MDWTRGHTIGRGSTATVSVATSIQSGDVFAVKSVELSQSGFLQREQKILSSIISPFIVSYKGCEVTRKNNKVMYNLFLEYMPSGSLSNAIHAHDGGRLDESLIRIFTYQILQGLDYLHLNGLVHCDIKSSNILVAQSGAKIADFGCAKRVEQQGPIAGTPMFMAPEVARGEEQGFASDIWALGCTVIEMASGGTPWHNVSDPVSIIYRAGYSGHLPEFPCCLSEQARDFLDKCLRGDPKERWTASQLLEHPFLVGEFNKQIQESTPSSTSPTSILDQGIWNSLDESESLESLVLVPSGGESSAGERIRGLSLLSGEPSWDCDDQNWITAREGGSEEGDTVMDDIEYKDQVDGW</sequence>
<keyword evidence="7 13" id="KW-0547">Nucleotide-binding</keyword>
<dbReference type="InterPro" id="IPR000719">
    <property type="entry name" value="Prot_kinase_dom"/>
</dbReference>
<dbReference type="GO" id="GO:0006970">
    <property type="term" value="P:response to osmotic stress"/>
    <property type="evidence" value="ECO:0007669"/>
    <property type="project" value="UniProtKB-ARBA"/>
</dbReference>
<evidence type="ECO:0000256" key="2">
    <source>
        <dbReference type="ARBA" id="ARBA00012406"/>
    </source>
</evidence>
<comment type="catalytic activity">
    <reaction evidence="12">
        <text>L-seryl-[protein] + ATP = O-phospho-L-seryl-[protein] + ADP + H(+)</text>
        <dbReference type="Rhea" id="RHEA:17989"/>
        <dbReference type="Rhea" id="RHEA-COMP:9863"/>
        <dbReference type="Rhea" id="RHEA-COMP:11604"/>
        <dbReference type="ChEBI" id="CHEBI:15378"/>
        <dbReference type="ChEBI" id="CHEBI:29999"/>
        <dbReference type="ChEBI" id="CHEBI:30616"/>
        <dbReference type="ChEBI" id="CHEBI:83421"/>
        <dbReference type="ChEBI" id="CHEBI:456216"/>
        <dbReference type="EC" id="2.7.11.25"/>
    </reaction>
</comment>
<dbReference type="InterPro" id="IPR017441">
    <property type="entry name" value="Protein_kinase_ATP_BS"/>
</dbReference>
<evidence type="ECO:0000256" key="6">
    <source>
        <dbReference type="ARBA" id="ARBA00022682"/>
    </source>
</evidence>
<gene>
    <name evidence="16" type="ORF">D5086_0000001680</name>
</gene>
<name>A0A4U5R5N2_POPAL</name>
<keyword evidence="3 14" id="KW-0723">Serine/threonine-protein kinase</keyword>
<dbReference type="InterPro" id="IPR008271">
    <property type="entry name" value="Ser/Thr_kinase_AS"/>
</dbReference>
<keyword evidence="9 13" id="KW-0067">ATP-binding</keyword>
<evidence type="ECO:0000256" key="5">
    <source>
        <dbReference type="ARBA" id="ARBA00022679"/>
    </source>
</evidence>
<comment type="similarity">
    <text evidence="14">Belongs to the protein kinase superfamily.</text>
</comment>
<evidence type="ECO:0000256" key="9">
    <source>
        <dbReference type="ARBA" id="ARBA00022840"/>
    </source>
</evidence>
<evidence type="ECO:0000256" key="4">
    <source>
        <dbReference type="ARBA" id="ARBA00022553"/>
    </source>
</evidence>
<dbReference type="SUPFAM" id="SSF56112">
    <property type="entry name" value="Protein kinase-like (PK-like)"/>
    <property type="match status" value="1"/>
</dbReference>
<dbReference type="PANTHER" id="PTHR48011:SF4">
    <property type="entry name" value="MITOGEN-ACTIVATED PROTEIN KINASE KINASE KINASE 19"/>
    <property type="match status" value="1"/>
</dbReference>
<dbReference type="GO" id="GO:0004709">
    <property type="term" value="F:MAP kinase kinase kinase activity"/>
    <property type="evidence" value="ECO:0007669"/>
    <property type="project" value="UniProtKB-EC"/>
</dbReference>
<comment type="caution">
    <text evidence="16">The sequence shown here is derived from an EMBL/GenBank/DDBJ whole genome shotgun (WGS) entry which is preliminary data.</text>
</comment>
<evidence type="ECO:0000256" key="1">
    <source>
        <dbReference type="ARBA" id="ARBA00004123"/>
    </source>
</evidence>
<dbReference type="GO" id="GO:0005524">
    <property type="term" value="F:ATP binding"/>
    <property type="evidence" value="ECO:0007669"/>
    <property type="project" value="UniProtKB-UniRule"/>
</dbReference>
<keyword evidence="5" id="KW-0808">Transferase</keyword>
<evidence type="ECO:0000259" key="15">
    <source>
        <dbReference type="PROSITE" id="PS50011"/>
    </source>
</evidence>
<dbReference type="PROSITE" id="PS00107">
    <property type="entry name" value="PROTEIN_KINASE_ATP"/>
    <property type="match status" value="1"/>
</dbReference>
<comment type="catalytic activity">
    <reaction evidence="11">
        <text>L-threonyl-[protein] + ATP = O-phospho-L-threonyl-[protein] + ADP + H(+)</text>
        <dbReference type="Rhea" id="RHEA:46608"/>
        <dbReference type="Rhea" id="RHEA-COMP:11060"/>
        <dbReference type="Rhea" id="RHEA-COMP:11605"/>
        <dbReference type="ChEBI" id="CHEBI:15378"/>
        <dbReference type="ChEBI" id="CHEBI:30013"/>
        <dbReference type="ChEBI" id="CHEBI:30616"/>
        <dbReference type="ChEBI" id="CHEBI:61977"/>
        <dbReference type="ChEBI" id="CHEBI:456216"/>
        <dbReference type="EC" id="2.7.11.25"/>
    </reaction>
</comment>
<dbReference type="InterPro" id="IPR011009">
    <property type="entry name" value="Kinase-like_dom_sf"/>
</dbReference>
<evidence type="ECO:0000256" key="12">
    <source>
        <dbReference type="ARBA" id="ARBA00048329"/>
    </source>
</evidence>
<evidence type="ECO:0000256" key="14">
    <source>
        <dbReference type="RuleBase" id="RU000304"/>
    </source>
</evidence>
<dbReference type="GO" id="GO:0019901">
    <property type="term" value="F:protein kinase binding"/>
    <property type="evidence" value="ECO:0007669"/>
    <property type="project" value="UniProtKB-ARBA"/>
</dbReference>
<feature type="binding site" evidence="13">
    <location>
        <position position="32"/>
    </location>
    <ligand>
        <name>ATP</name>
        <dbReference type="ChEBI" id="CHEBI:30616"/>
    </ligand>
</feature>
<dbReference type="EC" id="2.7.11.25" evidence="2"/>
<dbReference type="CDD" id="cd06606">
    <property type="entry name" value="STKc_MAPKKK"/>
    <property type="match status" value="1"/>
</dbReference>
<evidence type="ECO:0000256" key="3">
    <source>
        <dbReference type="ARBA" id="ARBA00022527"/>
    </source>
</evidence>
<keyword evidence="6" id="KW-0938">Abscisic acid signaling pathway</keyword>
<dbReference type="STRING" id="43335.A0A4U5R5N2"/>